<keyword evidence="2" id="KW-0378">Hydrolase</keyword>
<feature type="domain" description="Homing endonuclease LAGLIDADG" evidence="1">
    <location>
        <begin position="165"/>
        <end position="264"/>
    </location>
</feature>
<dbReference type="Gene3D" id="3.10.28.10">
    <property type="entry name" value="Homing endonucleases"/>
    <property type="match status" value="2"/>
</dbReference>
<dbReference type="InterPro" id="IPR051289">
    <property type="entry name" value="LAGLIDADG_Endonuclease"/>
</dbReference>
<proteinExistence type="predicted"/>
<dbReference type="EMBL" id="CM002878">
    <property type="protein sequence ID" value="KFH98272.1"/>
    <property type="molecule type" value="Genomic_DNA"/>
</dbReference>
<evidence type="ECO:0000259" key="1">
    <source>
        <dbReference type="Pfam" id="PF00961"/>
    </source>
</evidence>
<geneLocation type="mitochondrion" evidence="2"/>
<accession>A0A086VL73</accession>
<dbReference type="InterPro" id="IPR027434">
    <property type="entry name" value="Homing_endonucl"/>
</dbReference>
<reference evidence="2 3" key="1">
    <citation type="submission" date="2011-02" db="EMBL/GenBank/DDBJ databases">
        <title>The Genome Sequence of Mortierella verticillata NRRL 6337.</title>
        <authorList>
            <consortium name="The Broad Institute Genome Sequencing Platform"/>
            <person name="Russ C."/>
            <person name="Cuomo C."/>
            <person name="Burger G."/>
            <person name="Gray M.W."/>
            <person name="Holland P.W.H."/>
            <person name="King N."/>
            <person name="Lang F.B.F."/>
            <person name="Roger A.J."/>
            <person name="Ruiz-Trillo I."/>
            <person name="Young S.K."/>
            <person name="Zeng Q."/>
            <person name="Gargeya S."/>
            <person name="Alvarado L."/>
            <person name="Berlin A."/>
            <person name="Chapman S.B."/>
            <person name="Chen Z."/>
            <person name="Freedman E."/>
            <person name="Gellesch M."/>
            <person name="Goldberg J."/>
            <person name="Griggs A."/>
            <person name="Gujja S."/>
            <person name="Heilman E."/>
            <person name="Heiman D."/>
            <person name="Howarth C."/>
            <person name="Mehta T."/>
            <person name="Neiman D."/>
            <person name="Pearson M."/>
            <person name="Roberts A."/>
            <person name="Saif S."/>
            <person name="Shea T."/>
            <person name="Shenoy N."/>
            <person name="Sisk P."/>
            <person name="Stolte C."/>
            <person name="Sykes S."/>
            <person name="White J."/>
            <person name="Yandava C."/>
            <person name="Haas B."/>
            <person name="Nusbaum C."/>
            <person name="Birren B."/>
        </authorList>
    </citation>
    <scope>NUCLEOTIDE SEQUENCE [LARGE SCALE GENOMIC DNA]</scope>
    <source>
        <strain evidence="2 3">NRRL 6337</strain>
    </source>
</reference>
<keyword evidence="2" id="KW-0255">Endonuclease</keyword>
<protein>
    <submittedName>
        <fullName evidence="2">LAGLIDADG endonuclease</fullName>
    </submittedName>
</protein>
<dbReference type="AlphaFoldDB" id="A0A086VL73"/>
<gene>
    <name evidence="2" type="ORF">MVEG_20010</name>
</gene>
<dbReference type="Pfam" id="PF00961">
    <property type="entry name" value="LAGLIDADG_1"/>
    <property type="match status" value="2"/>
</dbReference>
<dbReference type="GO" id="GO:0005739">
    <property type="term" value="C:mitochondrion"/>
    <property type="evidence" value="ECO:0007669"/>
    <property type="project" value="UniProtKB-ARBA"/>
</dbReference>
<name>A0A086VL73_9FUNG</name>
<dbReference type="Proteomes" id="UP000243308">
    <property type="component" value="Mitochondrion MT"/>
</dbReference>
<evidence type="ECO:0000313" key="2">
    <source>
        <dbReference type="EMBL" id="KFH98272.1"/>
    </source>
</evidence>
<organism evidence="2 3">
    <name type="scientific">Podila verticillata NRRL 6337</name>
    <dbReference type="NCBI Taxonomy" id="1069443"/>
    <lineage>
        <taxon>Eukaryota</taxon>
        <taxon>Fungi</taxon>
        <taxon>Fungi incertae sedis</taxon>
        <taxon>Mucoromycota</taxon>
        <taxon>Mortierellomycotina</taxon>
        <taxon>Mortierellomycetes</taxon>
        <taxon>Mortierellales</taxon>
        <taxon>Mortierellaceae</taxon>
        <taxon>Podila</taxon>
    </lineage>
</organism>
<dbReference type="PANTHER" id="PTHR36181:SF3">
    <property type="entry name" value="INTRON-ENCODED DNA ENDONUCLEASE AI5 BETA"/>
    <property type="match status" value="1"/>
</dbReference>
<dbReference type="GO" id="GO:0004519">
    <property type="term" value="F:endonuclease activity"/>
    <property type="evidence" value="ECO:0007669"/>
    <property type="project" value="UniProtKB-KW"/>
</dbReference>
<dbReference type="PANTHER" id="PTHR36181">
    <property type="entry name" value="INTRON-ENCODED ENDONUCLEASE AI3-RELATED"/>
    <property type="match status" value="1"/>
</dbReference>
<dbReference type="InterPro" id="IPR004860">
    <property type="entry name" value="LAGLIDADG_dom"/>
</dbReference>
<dbReference type="SUPFAM" id="SSF55608">
    <property type="entry name" value="Homing endonucleases"/>
    <property type="match status" value="2"/>
</dbReference>
<evidence type="ECO:0000313" key="3">
    <source>
        <dbReference type="Proteomes" id="UP000243308"/>
    </source>
</evidence>
<keyword evidence="2" id="KW-0540">Nuclease</keyword>
<keyword evidence="2" id="KW-0496">Mitochondrion</keyword>
<dbReference type="OrthoDB" id="5405897at2759"/>
<sequence>MNKNNSNLTWFITGLTEAEGCFNINIYKTKAGKKTAKLRFSIAVMENDLELLKLVKDCFNCGTISESRTNGMRYFTVSKISDINNIIIPHFQSYLLRGTKLLDFEDWVLAANIIITKSHLTEEGIEKLQLLFDGMNRKRNKLENFLPDHCNKNSSLFIPINGNYISGFIAGDGSINIHPFSLTFDSLKFCSIFLSITQHKNNLFLMNEIKDFFNVNNKLKIQSNNSVQLLIENKEFFRSTLIPFFNKYPLHGIKLINLNKIIKILELINKYGINRSNSYTSDIRKEIINIWFAET</sequence>
<feature type="domain" description="Homing endonuclease LAGLIDADG" evidence="1">
    <location>
        <begin position="12"/>
        <end position="108"/>
    </location>
</feature>
<keyword evidence="3" id="KW-1185">Reference proteome</keyword>